<protein>
    <submittedName>
        <fullName evidence="1">Uncharacterized protein</fullName>
    </submittedName>
</protein>
<dbReference type="EMBL" id="CP098023">
    <property type="protein sequence ID" value="WKD50526.1"/>
    <property type="molecule type" value="Genomic_DNA"/>
</dbReference>
<dbReference type="Proteomes" id="UP001321520">
    <property type="component" value="Chromosome"/>
</dbReference>
<evidence type="ECO:0000313" key="2">
    <source>
        <dbReference type="Proteomes" id="UP001321520"/>
    </source>
</evidence>
<organism evidence="1 2">
    <name type="scientific">Microbulbifer spongiae</name>
    <dbReference type="NCBI Taxonomy" id="2944933"/>
    <lineage>
        <taxon>Bacteria</taxon>
        <taxon>Pseudomonadati</taxon>
        <taxon>Pseudomonadota</taxon>
        <taxon>Gammaproteobacteria</taxon>
        <taxon>Cellvibrionales</taxon>
        <taxon>Microbulbiferaceae</taxon>
        <taxon>Microbulbifer</taxon>
    </lineage>
</organism>
<dbReference type="RefSeq" id="WP_301416901.1">
    <property type="nucleotide sequence ID" value="NZ_CP098023.1"/>
</dbReference>
<accession>A0ABY9EHW0</accession>
<reference evidence="1 2" key="1">
    <citation type="submission" date="2022-05" db="EMBL/GenBank/DDBJ databases">
        <title>Microbulbifer sp. nov., isolated from sponge.</title>
        <authorList>
            <person name="Gao L."/>
        </authorList>
    </citation>
    <scope>NUCLEOTIDE SEQUENCE [LARGE SCALE GENOMIC DNA]</scope>
    <source>
        <strain evidence="1 2">MI-G</strain>
    </source>
</reference>
<proteinExistence type="predicted"/>
<keyword evidence="2" id="KW-1185">Reference proteome</keyword>
<evidence type="ECO:0000313" key="1">
    <source>
        <dbReference type="EMBL" id="WKD50526.1"/>
    </source>
</evidence>
<name>A0ABY9EHW0_9GAMM</name>
<sequence>MTVERYAILFLPLLAIFFNNCLKLDDRPVSSVSKPPVTLFPVLSIATNRDQVR</sequence>
<gene>
    <name evidence="1" type="ORF">M8T91_03595</name>
</gene>